<proteinExistence type="predicted"/>
<dbReference type="EMBL" id="AMRL01000002">
    <property type="protein sequence ID" value="EKE78465.1"/>
    <property type="molecule type" value="Genomic_DNA"/>
</dbReference>
<keyword evidence="3" id="KW-1185">Reference proteome</keyword>
<dbReference type="eggNOG" id="ENOG50332ZC">
    <property type="taxonomic scope" value="Bacteria"/>
</dbReference>
<dbReference type="STRING" id="1207063.P24_02856"/>
<reference evidence="2 3" key="1">
    <citation type="journal article" date="2012" name="J. Bacteriol.">
        <title>Genome Sequence of Oceanibaculum indicum Type Strain P24.</title>
        <authorList>
            <person name="Lai Q."/>
            <person name="Shao Z."/>
        </authorList>
    </citation>
    <scope>NUCLEOTIDE SEQUENCE [LARGE SCALE GENOMIC DNA]</scope>
    <source>
        <strain evidence="2 3">P24</strain>
    </source>
</reference>
<evidence type="ECO:0000313" key="3">
    <source>
        <dbReference type="Proteomes" id="UP000006746"/>
    </source>
</evidence>
<evidence type="ECO:0008006" key="4">
    <source>
        <dbReference type="Google" id="ProtNLM"/>
    </source>
</evidence>
<evidence type="ECO:0000256" key="1">
    <source>
        <dbReference type="SAM" id="MobiDB-lite"/>
    </source>
</evidence>
<dbReference type="Proteomes" id="UP000006746">
    <property type="component" value="Unassembled WGS sequence"/>
</dbReference>
<organism evidence="2 3">
    <name type="scientific">Oceanibaculum indicum P24</name>
    <dbReference type="NCBI Taxonomy" id="1207063"/>
    <lineage>
        <taxon>Bacteria</taxon>
        <taxon>Pseudomonadati</taxon>
        <taxon>Pseudomonadota</taxon>
        <taxon>Alphaproteobacteria</taxon>
        <taxon>Rhodospirillales</taxon>
        <taxon>Oceanibaculaceae</taxon>
        <taxon>Oceanibaculum</taxon>
    </lineage>
</organism>
<protein>
    <recommendedName>
        <fullName evidence="4">HTH iclR-type domain-containing protein</fullName>
    </recommendedName>
</protein>
<dbReference type="InterPro" id="IPR036390">
    <property type="entry name" value="WH_DNA-bd_sf"/>
</dbReference>
<feature type="region of interest" description="Disordered" evidence="1">
    <location>
        <begin position="61"/>
        <end position="83"/>
    </location>
</feature>
<name>K2KLY1_9PROT</name>
<comment type="caution">
    <text evidence="2">The sequence shown here is derived from an EMBL/GenBank/DDBJ whole genome shotgun (WGS) entry which is preliminary data.</text>
</comment>
<accession>K2KLY1</accession>
<dbReference type="RefSeq" id="WP_008943188.1">
    <property type="nucleotide sequence ID" value="NZ_AMRL01000002.1"/>
</dbReference>
<dbReference type="AlphaFoldDB" id="K2KLY1"/>
<sequence length="184" mass="19926">MARTAELVLREIIATGDCVTPSQIVSSTGLSSKQVKHSLDVLTRNGLATTPRRACYRATDAARQGDAEVSSGPRKGVPQGRRLTSASGLRGRTWWVLRKIRKGTLADIVELAAKAEKRPETAVQAYLSILAQAGYVHVLRRPTPARYLLVRDTGPQAPSWSARYGTIYDPNTSEEIALQNGGDA</sequence>
<dbReference type="SUPFAM" id="SSF46785">
    <property type="entry name" value="Winged helix' DNA-binding domain"/>
    <property type="match status" value="1"/>
</dbReference>
<gene>
    <name evidence="2" type="ORF">P24_02856</name>
</gene>
<evidence type="ECO:0000313" key="2">
    <source>
        <dbReference type="EMBL" id="EKE78465.1"/>
    </source>
</evidence>